<dbReference type="GO" id="GO:0005096">
    <property type="term" value="F:GTPase activator activity"/>
    <property type="evidence" value="ECO:0000318"/>
    <property type="project" value="GO_Central"/>
</dbReference>
<dbReference type="PROSITE" id="PS50086">
    <property type="entry name" value="TBC_RABGAP"/>
    <property type="match status" value="1"/>
</dbReference>
<organism evidence="3 4">
    <name type="scientific">Trichoplax adhaerens</name>
    <name type="common">Trichoplax reptans</name>
    <dbReference type="NCBI Taxonomy" id="10228"/>
    <lineage>
        <taxon>Eukaryota</taxon>
        <taxon>Metazoa</taxon>
        <taxon>Placozoa</taxon>
        <taxon>Uniplacotomia</taxon>
        <taxon>Trichoplacea</taxon>
        <taxon>Trichoplacidae</taxon>
        <taxon>Trichoplax</taxon>
    </lineage>
</organism>
<dbReference type="GO" id="GO:0031410">
    <property type="term" value="C:cytoplasmic vesicle"/>
    <property type="evidence" value="ECO:0007669"/>
    <property type="project" value="UniProtKB-ARBA"/>
</dbReference>
<protein>
    <recommendedName>
        <fullName evidence="2">Rab-GAP TBC domain-containing protein</fullName>
    </recommendedName>
</protein>
<sequence>MINVVETASKARSPSKVAALHANSTTGLILENRPNHLPSKPKQEELKHRQQYLQMLENAKRKAAKEVAIKEKLTEEKYDREEILRQSGKKWIEEIIPNWQNMRHSSTVQQIWWQGIPPNIRGKIWKLALDFRLDISADLYKVLVEKTDEKFKELALNEPQLDSQSDSPLIQIKLDISRTFPNLGMFQVGGPYHASLFEILGAYTQFKPTVGYIQGMSFLAAVFLLNMEPLTAFACFANLLEKPCQKSFYEMKTTKMQAYYQTFDGLFYKNLPKLFNHFTINNVTPDMYLCNWIYTLYSHSLPLDVTCRIWDIVFRDGDIFIFRTALGILSLYKSKLMDMKSIQIAKFLTKLPDDVDSDLLFDAINDIRVTKNRYNSMLLQHFENFNCK</sequence>
<dbReference type="Pfam" id="PF00566">
    <property type="entry name" value="RabGAP-TBC"/>
    <property type="match status" value="1"/>
</dbReference>
<evidence type="ECO:0000313" key="3">
    <source>
        <dbReference type="EMBL" id="EDV22752.1"/>
    </source>
</evidence>
<dbReference type="InParanoid" id="B3S3A1"/>
<dbReference type="PANTHER" id="PTHR47219">
    <property type="entry name" value="RAB GTPASE-ACTIVATING PROTEIN 1-LIKE"/>
    <property type="match status" value="1"/>
</dbReference>
<accession>B3S3A1</accession>
<dbReference type="CTD" id="6756014"/>
<reference evidence="3 4" key="1">
    <citation type="journal article" date="2008" name="Nature">
        <title>The Trichoplax genome and the nature of placozoans.</title>
        <authorList>
            <person name="Srivastava M."/>
            <person name="Begovic E."/>
            <person name="Chapman J."/>
            <person name="Putnam N.H."/>
            <person name="Hellsten U."/>
            <person name="Kawashima T."/>
            <person name="Kuo A."/>
            <person name="Mitros T."/>
            <person name="Salamov A."/>
            <person name="Carpenter M.L."/>
            <person name="Signorovitch A.Y."/>
            <person name="Moreno M.A."/>
            <person name="Kamm K."/>
            <person name="Grimwood J."/>
            <person name="Schmutz J."/>
            <person name="Shapiro H."/>
            <person name="Grigoriev I.V."/>
            <person name="Buss L.W."/>
            <person name="Schierwater B."/>
            <person name="Dellaporta S.L."/>
            <person name="Rokhsar D.S."/>
        </authorList>
    </citation>
    <scope>NUCLEOTIDE SEQUENCE [LARGE SCALE GENOMIC DNA]</scope>
    <source>
        <strain evidence="3 4">Grell-BS-1999</strain>
    </source>
</reference>
<dbReference type="STRING" id="10228.B3S3A1"/>
<dbReference type="FunFam" id="1.10.8.270:FF:000034">
    <property type="entry name" value="TBC (Tre-2/Bub2/Cdc16) domain family"/>
    <property type="match status" value="1"/>
</dbReference>
<dbReference type="InterPro" id="IPR000195">
    <property type="entry name" value="Rab-GAP-TBC_dom"/>
</dbReference>
<dbReference type="PhylomeDB" id="B3S3A1"/>
<dbReference type="OMA" id="FQEAGPY"/>
<dbReference type="GO" id="GO:0016192">
    <property type="term" value="P:vesicle-mediated transport"/>
    <property type="evidence" value="ECO:0007669"/>
    <property type="project" value="UniProtKB-ARBA"/>
</dbReference>
<dbReference type="HOGENOM" id="CLU_015133_3_0_1"/>
<proteinExistence type="predicted"/>
<dbReference type="FunCoup" id="B3S3A1">
    <property type="interactions" value="752"/>
</dbReference>
<dbReference type="KEGG" id="tad:TRIADDRAFT_28350"/>
<evidence type="ECO:0000256" key="1">
    <source>
        <dbReference type="SAM" id="Coils"/>
    </source>
</evidence>
<dbReference type="InterPro" id="IPR035969">
    <property type="entry name" value="Rab-GAP_TBC_sf"/>
</dbReference>
<dbReference type="RefSeq" id="XP_002114618.1">
    <property type="nucleotide sequence ID" value="XM_002114582.1"/>
</dbReference>
<dbReference type="GO" id="GO:2000785">
    <property type="term" value="P:regulation of autophagosome assembly"/>
    <property type="evidence" value="ECO:0000318"/>
    <property type="project" value="GO_Central"/>
</dbReference>
<evidence type="ECO:0000313" key="4">
    <source>
        <dbReference type="Proteomes" id="UP000009022"/>
    </source>
</evidence>
<feature type="coiled-coil region" evidence="1">
    <location>
        <begin position="42"/>
        <end position="76"/>
    </location>
</feature>
<dbReference type="Proteomes" id="UP000009022">
    <property type="component" value="Unassembled WGS sequence"/>
</dbReference>
<dbReference type="PANTHER" id="PTHR47219:SF15">
    <property type="entry name" value="TBC1 DOMAIN FAMILY MEMBER 12 ISOFORM X1"/>
    <property type="match status" value="1"/>
</dbReference>
<evidence type="ECO:0000259" key="2">
    <source>
        <dbReference type="PROSITE" id="PS50086"/>
    </source>
</evidence>
<gene>
    <name evidence="3" type="ORF">TRIADDRAFT_28350</name>
</gene>
<dbReference type="InterPro" id="IPR050302">
    <property type="entry name" value="Rab_GAP_TBC_domain"/>
</dbReference>
<dbReference type="FunFam" id="1.10.472.80:FF:000006">
    <property type="entry name" value="TBC1 domain family member 14"/>
    <property type="match status" value="1"/>
</dbReference>
<dbReference type="EMBL" id="DS985248">
    <property type="protein sequence ID" value="EDV22752.1"/>
    <property type="molecule type" value="Genomic_DNA"/>
</dbReference>
<dbReference type="GeneID" id="6756014"/>
<dbReference type="SUPFAM" id="SSF47923">
    <property type="entry name" value="Ypt/Rab-GAP domain of gyp1p"/>
    <property type="match status" value="2"/>
</dbReference>
<feature type="domain" description="Rab-GAP TBC" evidence="2">
    <location>
        <begin position="115"/>
        <end position="317"/>
    </location>
</feature>
<name>B3S3A1_TRIAD</name>
<dbReference type="SMART" id="SM00164">
    <property type="entry name" value="TBC"/>
    <property type="match status" value="1"/>
</dbReference>
<dbReference type="Gene3D" id="1.10.472.80">
    <property type="entry name" value="Ypt/Rab-GAP domain of gyp1p, domain 3"/>
    <property type="match status" value="1"/>
</dbReference>
<dbReference type="eggNOG" id="KOG2223">
    <property type="taxonomic scope" value="Eukaryota"/>
</dbReference>
<dbReference type="AlphaFoldDB" id="B3S3A1"/>
<dbReference type="Gene3D" id="1.10.8.270">
    <property type="entry name" value="putative rabgap domain of human tbc1 domain family member 14 like domains"/>
    <property type="match status" value="1"/>
</dbReference>
<dbReference type="GO" id="GO:0005773">
    <property type="term" value="C:vacuole"/>
    <property type="evidence" value="ECO:0007669"/>
    <property type="project" value="UniProtKB-ARBA"/>
</dbReference>
<keyword evidence="4" id="KW-1185">Reference proteome</keyword>
<dbReference type="Gene3D" id="1.10.10.750">
    <property type="entry name" value="Ypt/Rab-GAP domain of gyp1p, domain 1"/>
    <property type="match status" value="1"/>
</dbReference>
<dbReference type="OrthoDB" id="294251at2759"/>
<dbReference type="GO" id="GO:0019899">
    <property type="term" value="F:enzyme binding"/>
    <property type="evidence" value="ECO:0007669"/>
    <property type="project" value="UniProtKB-ARBA"/>
</dbReference>
<keyword evidence="1" id="KW-0175">Coiled coil</keyword>